<protein>
    <submittedName>
        <fullName evidence="4">Serine hydrolase</fullName>
    </submittedName>
</protein>
<evidence type="ECO:0000313" key="4">
    <source>
        <dbReference type="EMBL" id="NML46112.1"/>
    </source>
</evidence>
<proteinExistence type="predicted"/>
<feature type="region of interest" description="Disordered" evidence="2">
    <location>
        <begin position="162"/>
        <end position="192"/>
    </location>
</feature>
<dbReference type="EMBL" id="JABBFX010000002">
    <property type="protein sequence ID" value="NML46112.1"/>
    <property type="molecule type" value="Genomic_DNA"/>
</dbReference>
<gene>
    <name evidence="4" type="ORF">HHL11_20360</name>
</gene>
<dbReference type="PANTHER" id="PTHR43283">
    <property type="entry name" value="BETA-LACTAMASE-RELATED"/>
    <property type="match status" value="1"/>
</dbReference>
<keyword evidence="5" id="KW-1185">Reference proteome</keyword>
<feature type="domain" description="Beta-lactamase-related" evidence="3">
    <location>
        <begin position="79"/>
        <end position="353"/>
    </location>
</feature>
<sequence>MKLYFPPRGEWAQVAPAEAGMSAAALDGAASCALEHDSTWPYSLYLPDGRYIGTAYVGDKPPHDQPIGVVKPRGGPAGVVIRGGRMVAQWGDIARADTTYSAAKSYVALAAGIAFDEGLIRSLDDRVADYRLDGAFDDSHNSAITWRHLLQQTSEWQGSVWGKPDSVDHNRQAGSHAADNSNKGTLRQLEPPGSRWEYNDVRVNRTALCLTQLFRRSLADVLRECVMDPIGASSGWEWRGYDNARIACDGREVESVSGGGHWGGGLFISAQDHARVALLVARGGNWGGRQLISRRYLAEMTQPAPANAQYGFMWWLNTGRQLFPSVPEDGVFALGGGQHMVWVAPSLDLVAVTRWTDKPHCDALLGKIAAACGRQYAQGDQT</sequence>
<name>A0A848H841_9BURK</name>
<dbReference type="PANTHER" id="PTHR43283:SF11">
    <property type="entry name" value="BETA-LACTAMASE-RELATED DOMAIN-CONTAINING PROTEIN"/>
    <property type="match status" value="1"/>
</dbReference>
<keyword evidence="1 4" id="KW-0378">Hydrolase</keyword>
<evidence type="ECO:0000259" key="3">
    <source>
        <dbReference type="Pfam" id="PF00144"/>
    </source>
</evidence>
<evidence type="ECO:0000256" key="2">
    <source>
        <dbReference type="SAM" id="MobiDB-lite"/>
    </source>
</evidence>
<dbReference type="SUPFAM" id="SSF56601">
    <property type="entry name" value="beta-lactamase/transpeptidase-like"/>
    <property type="match status" value="1"/>
</dbReference>
<comment type="caution">
    <text evidence="4">The sequence shown here is derived from an EMBL/GenBank/DDBJ whole genome shotgun (WGS) entry which is preliminary data.</text>
</comment>
<dbReference type="AlphaFoldDB" id="A0A848H841"/>
<evidence type="ECO:0000313" key="5">
    <source>
        <dbReference type="Proteomes" id="UP000541185"/>
    </source>
</evidence>
<organism evidence="4 5">
    <name type="scientific">Ramlibacter agri</name>
    <dbReference type="NCBI Taxonomy" id="2728837"/>
    <lineage>
        <taxon>Bacteria</taxon>
        <taxon>Pseudomonadati</taxon>
        <taxon>Pseudomonadota</taxon>
        <taxon>Betaproteobacteria</taxon>
        <taxon>Burkholderiales</taxon>
        <taxon>Comamonadaceae</taxon>
        <taxon>Ramlibacter</taxon>
    </lineage>
</organism>
<dbReference type="InterPro" id="IPR001466">
    <property type="entry name" value="Beta-lactam-related"/>
</dbReference>
<dbReference type="RefSeq" id="WP_169420397.1">
    <property type="nucleotide sequence ID" value="NZ_JABBFX010000002.1"/>
</dbReference>
<evidence type="ECO:0000256" key="1">
    <source>
        <dbReference type="ARBA" id="ARBA00022801"/>
    </source>
</evidence>
<dbReference type="InterPro" id="IPR050789">
    <property type="entry name" value="Diverse_Enzym_Activities"/>
</dbReference>
<dbReference type="Proteomes" id="UP000541185">
    <property type="component" value="Unassembled WGS sequence"/>
</dbReference>
<dbReference type="GO" id="GO:0016787">
    <property type="term" value="F:hydrolase activity"/>
    <property type="evidence" value="ECO:0007669"/>
    <property type="project" value="UniProtKB-KW"/>
</dbReference>
<accession>A0A848H841</accession>
<dbReference type="Pfam" id="PF00144">
    <property type="entry name" value="Beta-lactamase"/>
    <property type="match status" value="1"/>
</dbReference>
<dbReference type="Gene3D" id="3.40.710.10">
    <property type="entry name" value="DD-peptidase/beta-lactamase superfamily"/>
    <property type="match status" value="1"/>
</dbReference>
<dbReference type="InterPro" id="IPR012338">
    <property type="entry name" value="Beta-lactam/transpept-like"/>
</dbReference>
<reference evidence="4 5" key="1">
    <citation type="submission" date="2020-04" db="EMBL/GenBank/DDBJ databases">
        <title>Ramlibacter sp. G-1-2-2 isolated from soil.</title>
        <authorList>
            <person name="Dahal R.H."/>
        </authorList>
    </citation>
    <scope>NUCLEOTIDE SEQUENCE [LARGE SCALE GENOMIC DNA]</scope>
    <source>
        <strain evidence="4 5">G-1-2-2</strain>
    </source>
</reference>